<feature type="binding site" evidence="13">
    <location>
        <begin position="140"/>
        <end position="143"/>
    </location>
    <ligand>
        <name>substrate</name>
    </ligand>
</feature>
<dbReference type="Proteomes" id="UP000070444">
    <property type="component" value="Unassembled WGS sequence"/>
</dbReference>
<dbReference type="EMBL" id="KQ964440">
    <property type="protein sequence ID" value="KXN73261.1"/>
    <property type="molecule type" value="Genomic_DNA"/>
</dbReference>
<feature type="binding site" evidence="11">
    <location>
        <position position="432"/>
    </location>
    <ligand>
        <name>ATP</name>
        <dbReference type="ChEBI" id="CHEBI:30616"/>
    </ligand>
</feature>
<comment type="cofactor">
    <cofactor evidence="10 12">
        <name>Mg(2+)</name>
        <dbReference type="ChEBI" id="CHEBI:18420"/>
    </cofactor>
    <text evidence="10 12">Binds 1 Mg(2+) ion per subunit.</text>
</comment>
<gene>
    <name evidence="15" type="ORF">CONCODRAFT_55676</name>
</gene>
<dbReference type="Gene3D" id="3.30.1490.50">
    <property type="match status" value="1"/>
</dbReference>
<feature type="domain" description="Glutathione synthase substrate-binding" evidence="14">
    <location>
        <begin position="204"/>
        <end position="310"/>
    </location>
</feature>
<evidence type="ECO:0000256" key="7">
    <source>
        <dbReference type="ARBA" id="ARBA00022741"/>
    </source>
</evidence>
<feature type="binding site" evidence="11">
    <location>
        <position position="459"/>
    </location>
    <ligand>
        <name>substrate</name>
    </ligand>
</feature>
<comment type="pathway">
    <text evidence="1 10">Sulfur metabolism; glutathione biosynthesis; glutathione from L-cysteine and L-glutamate: step 2/2.</text>
</comment>
<dbReference type="SUPFAM" id="SSF56059">
    <property type="entry name" value="Glutathione synthetase ATP-binding domain-like"/>
    <property type="match status" value="1"/>
</dbReference>
<evidence type="ECO:0000256" key="2">
    <source>
        <dbReference type="ARBA" id="ARBA00010385"/>
    </source>
</evidence>
<feature type="binding site" evidence="11">
    <location>
        <begin position="370"/>
        <end position="379"/>
    </location>
    <ligand>
        <name>ATP</name>
        <dbReference type="ChEBI" id="CHEBI:30616"/>
    </ligand>
</feature>
<dbReference type="PIRSF" id="PIRSF001558">
    <property type="entry name" value="GSHase"/>
    <property type="match status" value="1"/>
</dbReference>
<evidence type="ECO:0000256" key="1">
    <source>
        <dbReference type="ARBA" id="ARBA00004965"/>
    </source>
</evidence>
<feature type="binding site" evidence="11">
    <location>
        <position position="313"/>
    </location>
    <ligand>
        <name>ATP</name>
        <dbReference type="ChEBI" id="CHEBI:30616"/>
    </ligand>
</feature>
<dbReference type="InterPro" id="IPR014049">
    <property type="entry name" value="Glutathione_synthase_N_euk"/>
</dbReference>
<dbReference type="GO" id="GO:0004363">
    <property type="term" value="F:glutathione synthase activity"/>
    <property type="evidence" value="ECO:0007669"/>
    <property type="project" value="UniProtKB-UniRule"/>
</dbReference>
<dbReference type="Gene3D" id="3.30.470.20">
    <property type="entry name" value="ATP-grasp fold, B domain"/>
    <property type="match status" value="1"/>
</dbReference>
<dbReference type="GO" id="GO:0043295">
    <property type="term" value="F:glutathione binding"/>
    <property type="evidence" value="ECO:0007669"/>
    <property type="project" value="UniProtKB-UniRule"/>
</dbReference>
<evidence type="ECO:0000256" key="8">
    <source>
        <dbReference type="ARBA" id="ARBA00022840"/>
    </source>
</evidence>
<evidence type="ECO:0000256" key="4">
    <source>
        <dbReference type="ARBA" id="ARBA00022598"/>
    </source>
</evidence>
<feature type="binding site" evidence="13">
    <location>
        <begin position="470"/>
        <end position="471"/>
    </location>
    <ligand>
        <name>substrate</name>
    </ligand>
</feature>
<dbReference type="GO" id="GO:0005524">
    <property type="term" value="F:ATP binding"/>
    <property type="evidence" value="ECO:0007669"/>
    <property type="project" value="UniProtKB-UniRule"/>
</dbReference>
<dbReference type="Gene3D" id="3.30.1490.80">
    <property type="match status" value="1"/>
</dbReference>
<dbReference type="PANTHER" id="PTHR11130">
    <property type="entry name" value="GLUTATHIONE SYNTHETASE"/>
    <property type="match status" value="1"/>
</dbReference>
<feature type="binding site" evidence="11">
    <location>
        <begin position="403"/>
        <end position="406"/>
    </location>
    <ligand>
        <name>ATP</name>
        <dbReference type="ChEBI" id="CHEBI:30616"/>
    </ligand>
</feature>
<dbReference type="Gene3D" id="3.40.50.1760">
    <property type="entry name" value="Glutathione synthase, substrate-binding domain superfamily, eukaryotic"/>
    <property type="match status" value="1"/>
</dbReference>
<dbReference type="InterPro" id="IPR016185">
    <property type="entry name" value="PreATP-grasp_dom_sf"/>
</dbReference>
<dbReference type="STRING" id="796925.A0A137PE97"/>
<dbReference type="PANTHER" id="PTHR11130:SF0">
    <property type="entry name" value="GLUTATHIONE SYNTHETASE"/>
    <property type="match status" value="1"/>
</dbReference>
<evidence type="ECO:0000256" key="12">
    <source>
        <dbReference type="PIRSR" id="PIRSR001558-2"/>
    </source>
</evidence>
<keyword evidence="9 10" id="KW-0460">Magnesium</keyword>
<dbReference type="OMA" id="NGLVMYP"/>
<feature type="binding site" evidence="12">
    <location>
        <position position="136"/>
    </location>
    <ligand>
        <name>Mg(2+)</name>
        <dbReference type="ChEBI" id="CHEBI:18420"/>
    </ligand>
</feature>
<protein>
    <recommendedName>
        <fullName evidence="10">Glutathione synthetase</fullName>
        <shortName evidence="10">GSH-S</shortName>
        <ecNumber evidence="10">6.3.2.3</ecNumber>
    </recommendedName>
</protein>
<feature type="binding site" evidence="11">
    <location>
        <position position="467"/>
    </location>
    <ligand>
        <name>ATP</name>
        <dbReference type="ChEBI" id="CHEBI:30616"/>
    </ligand>
</feature>
<evidence type="ECO:0000259" key="14">
    <source>
        <dbReference type="Pfam" id="PF03199"/>
    </source>
</evidence>
<dbReference type="UniPathway" id="UPA00142">
    <property type="reaction ID" value="UER00210"/>
</dbReference>
<reference evidence="15 16" key="1">
    <citation type="journal article" date="2015" name="Genome Biol. Evol.">
        <title>Phylogenomic analyses indicate that early fungi evolved digesting cell walls of algal ancestors of land plants.</title>
        <authorList>
            <person name="Chang Y."/>
            <person name="Wang S."/>
            <person name="Sekimoto S."/>
            <person name="Aerts A.L."/>
            <person name="Choi C."/>
            <person name="Clum A."/>
            <person name="LaButti K.M."/>
            <person name="Lindquist E.A."/>
            <person name="Yee Ngan C."/>
            <person name="Ohm R.A."/>
            <person name="Salamov A.A."/>
            <person name="Grigoriev I.V."/>
            <person name="Spatafora J.W."/>
            <person name="Berbee M.L."/>
        </authorList>
    </citation>
    <scope>NUCLEOTIDE SEQUENCE [LARGE SCALE GENOMIC DNA]</scope>
    <source>
        <strain evidence="15 16">NRRL 28638</strain>
    </source>
</reference>
<dbReference type="InterPro" id="IPR014042">
    <property type="entry name" value="Glutathione_synthase_a-hlx"/>
</dbReference>
<feature type="binding site" evidence="11">
    <location>
        <position position="220"/>
    </location>
    <ligand>
        <name>substrate</name>
    </ligand>
</feature>
<dbReference type="Pfam" id="PF03917">
    <property type="entry name" value="GSH_synth_ATP"/>
    <property type="match status" value="1"/>
</dbReference>
<feature type="binding site" evidence="11">
    <location>
        <position position="381"/>
    </location>
    <ligand>
        <name>ATP</name>
        <dbReference type="ChEBI" id="CHEBI:30616"/>
    </ligand>
</feature>
<keyword evidence="8 10" id="KW-0067">ATP-binding</keyword>
<evidence type="ECO:0000313" key="16">
    <source>
        <dbReference type="Proteomes" id="UP000070444"/>
    </source>
</evidence>
<name>A0A137PE97_CONC2</name>
<keyword evidence="7 10" id="KW-0547">Nucleotide-binding</keyword>
<evidence type="ECO:0000256" key="10">
    <source>
        <dbReference type="PIRNR" id="PIRNR001558"/>
    </source>
</evidence>
<dbReference type="NCBIfam" id="TIGR01986">
    <property type="entry name" value="glut_syn_euk"/>
    <property type="match status" value="1"/>
</dbReference>
<comment type="similarity">
    <text evidence="2 10">Belongs to the eukaryotic GSH synthase family.</text>
</comment>
<dbReference type="GO" id="GO:0005829">
    <property type="term" value="C:cytosol"/>
    <property type="evidence" value="ECO:0007669"/>
    <property type="project" value="TreeGrafter"/>
</dbReference>
<feature type="binding site" evidence="11">
    <location>
        <position position="136"/>
    </location>
    <ligand>
        <name>ATP</name>
        <dbReference type="ChEBI" id="CHEBI:30616"/>
    </ligand>
</feature>
<evidence type="ECO:0000256" key="9">
    <source>
        <dbReference type="ARBA" id="ARBA00022842"/>
    </source>
</evidence>
<dbReference type="GO" id="GO:0000287">
    <property type="term" value="F:magnesium ion binding"/>
    <property type="evidence" value="ECO:0007669"/>
    <property type="project" value="UniProtKB-UniRule"/>
</dbReference>
<keyword evidence="4 10" id="KW-0436">Ligase</keyword>
<sequence length="483" mass="54169">MADLINKATHWAIANGLVVVPPSVDSCDFQGKTPYLVTPAPFALYPTPFPRTQYDLAVNIQPLFNKLVHNIANNLEFLEEKAKKLSQVDPFTNNLYQIFLEIKKEENSQKYTLGFHRSDYLLHAPSDKMVKIQQVELNTISSSFGGLSGLTSELHRYIYKSTDGYYDRFSKKLNIDEVLPLNTPTSGLVKGISEAFKLYNNPEAIVLMIVQPNEHNIYDQKVIEHQLLILHKIQVIRKTLTEIGNEAVLSQDKQRRLYILAGSEPKEVAVAYFRSGYSPDDYISQLEWDARLSIERSHAIKCPDILYHLAGTKKVQQELADIELLKLFLSNDEAELVHSTFTGIYPLDSSEIGQASYREALSNPTKYVMKPSREGGGNNIYGEDIPLALSKLSEEERAAFILMDRIVPPTVFNNNVGIRQGVPSLNGNFISELGTYGVYLGLRGCDEPILNEYSGYLLRSKLDSTNEGGVAVGHAVIDSVYLV</sequence>
<dbReference type="AlphaFoldDB" id="A0A137PE97"/>
<dbReference type="FunFam" id="3.30.1490.50:FF:000002">
    <property type="entry name" value="Glutathione synthetase"/>
    <property type="match status" value="1"/>
</dbReference>
<evidence type="ECO:0000256" key="11">
    <source>
        <dbReference type="PIRSR" id="PIRSR001558-1"/>
    </source>
</evidence>
<feature type="binding site" evidence="11">
    <location>
        <position position="461"/>
    </location>
    <ligand>
        <name>ATP</name>
        <dbReference type="ChEBI" id="CHEBI:30616"/>
    </ligand>
</feature>
<dbReference type="EC" id="6.3.2.3" evidence="10"/>
<proteinExistence type="inferred from homology"/>
<evidence type="ECO:0000256" key="5">
    <source>
        <dbReference type="ARBA" id="ARBA00022684"/>
    </source>
</evidence>
<dbReference type="OrthoDB" id="2020073at2759"/>
<evidence type="ECO:0000256" key="3">
    <source>
        <dbReference type="ARBA" id="ARBA00011738"/>
    </source>
</evidence>
<dbReference type="InterPro" id="IPR037013">
    <property type="entry name" value="GSH-S_sub-bd_sf"/>
</dbReference>
<dbReference type="InterPro" id="IPR004887">
    <property type="entry name" value="GSH_synth_subst-bd"/>
</dbReference>
<feature type="binding site" evidence="11">
    <location>
        <position position="117"/>
    </location>
    <ligand>
        <name>substrate</name>
    </ligand>
</feature>
<evidence type="ECO:0000256" key="6">
    <source>
        <dbReference type="ARBA" id="ARBA00022723"/>
    </source>
</evidence>
<dbReference type="Pfam" id="PF03199">
    <property type="entry name" value="GSH_synthase"/>
    <property type="match status" value="1"/>
</dbReference>
<keyword evidence="16" id="KW-1185">Reference proteome</keyword>
<feature type="binding site" evidence="12">
    <location>
        <position position="374"/>
    </location>
    <ligand>
        <name>Mg(2+)</name>
        <dbReference type="ChEBI" id="CHEBI:18420"/>
    </ligand>
</feature>
<dbReference type="FunFam" id="3.40.50.1760:FF:000001">
    <property type="entry name" value="Glutathione synthetase"/>
    <property type="match status" value="1"/>
</dbReference>
<comment type="subunit">
    <text evidence="3">Homodimer.</text>
</comment>
<dbReference type="InterPro" id="IPR005615">
    <property type="entry name" value="Glutathione_synthase"/>
</dbReference>
<dbReference type="Gene3D" id="1.10.1080.10">
    <property type="entry name" value="Glutathione Synthetase, Chain A, domain 3"/>
    <property type="match status" value="1"/>
</dbReference>
<comment type="catalytic activity">
    <reaction evidence="10">
        <text>gamma-L-glutamyl-L-cysteine + glycine + ATP = glutathione + ADP + phosphate + H(+)</text>
        <dbReference type="Rhea" id="RHEA:13557"/>
        <dbReference type="ChEBI" id="CHEBI:15378"/>
        <dbReference type="ChEBI" id="CHEBI:30616"/>
        <dbReference type="ChEBI" id="CHEBI:43474"/>
        <dbReference type="ChEBI" id="CHEBI:57305"/>
        <dbReference type="ChEBI" id="CHEBI:57925"/>
        <dbReference type="ChEBI" id="CHEBI:58173"/>
        <dbReference type="ChEBI" id="CHEBI:456216"/>
        <dbReference type="EC" id="6.3.2.3"/>
    </reaction>
</comment>
<organism evidence="15 16">
    <name type="scientific">Conidiobolus coronatus (strain ATCC 28846 / CBS 209.66 / NRRL 28638)</name>
    <name type="common">Delacroixia coronata</name>
    <dbReference type="NCBI Taxonomy" id="796925"/>
    <lineage>
        <taxon>Eukaryota</taxon>
        <taxon>Fungi</taxon>
        <taxon>Fungi incertae sedis</taxon>
        <taxon>Zoopagomycota</taxon>
        <taxon>Entomophthoromycotina</taxon>
        <taxon>Entomophthoromycetes</taxon>
        <taxon>Entomophthorales</taxon>
        <taxon>Ancylistaceae</taxon>
        <taxon>Conidiobolus</taxon>
    </lineage>
</organism>
<keyword evidence="5 10" id="KW-0317">Glutathione biosynthesis</keyword>
<feature type="binding site" evidence="12">
    <location>
        <position position="138"/>
    </location>
    <ligand>
        <name>Mg(2+)</name>
        <dbReference type="ChEBI" id="CHEBI:18420"/>
    </ligand>
</feature>
<dbReference type="SUPFAM" id="SSF52440">
    <property type="entry name" value="PreATP-grasp domain"/>
    <property type="match status" value="1"/>
</dbReference>
<keyword evidence="6 10" id="KW-0479">Metal-binding</keyword>
<evidence type="ECO:0000313" key="15">
    <source>
        <dbReference type="EMBL" id="KXN73261.1"/>
    </source>
</evidence>
<feature type="binding site" evidence="13">
    <location>
        <begin position="274"/>
        <end position="277"/>
    </location>
    <ligand>
        <name>substrate</name>
    </ligand>
</feature>
<feature type="binding site" evidence="13">
    <location>
        <begin position="214"/>
        <end position="216"/>
    </location>
    <ligand>
        <name>substrate</name>
    </ligand>
</feature>
<dbReference type="InterPro" id="IPR014709">
    <property type="entry name" value="Glutathione_synthase_C_euk"/>
</dbReference>
<accession>A0A137PE97</accession>
<evidence type="ECO:0000256" key="13">
    <source>
        <dbReference type="PIRSR" id="PIRSR001558-3"/>
    </source>
</evidence>